<dbReference type="KEGG" id="tsv:DSM104635_00896"/>
<feature type="transmembrane region" description="Helical" evidence="1">
    <location>
        <begin position="179"/>
        <end position="198"/>
    </location>
</feature>
<dbReference type="EMBL" id="CP047045">
    <property type="protein sequence ID" value="QGZ94080.1"/>
    <property type="molecule type" value="Genomic_DNA"/>
</dbReference>
<name>A0A6I6MH27_9CAUL</name>
<evidence type="ECO:0000256" key="1">
    <source>
        <dbReference type="SAM" id="Phobius"/>
    </source>
</evidence>
<dbReference type="RefSeq" id="WP_158765045.1">
    <property type="nucleotide sequence ID" value="NZ_CP047045.1"/>
</dbReference>
<organism evidence="2 3">
    <name type="scientific">Terricaulis silvestris</name>
    <dbReference type="NCBI Taxonomy" id="2686094"/>
    <lineage>
        <taxon>Bacteria</taxon>
        <taxon>Pseudomonadati</taxon>
        <taxon>Pseudomonadota</taxon>
        <taxon>Alphaproteobacteria</taxon>
        <taxon>Caulobacterales</taxon>
        <taxon>Caulobacteraceae</taxon>
        <taxon>Terricaulis</taxon>
    </lineage>
</organism>
<keyword evidence="1" id="KW-0472">Membrane</keyword>
<proteinExistence type="predicted"/>
<dbReference type="AlphaFoldDB" id="A0A6I6MH27"/>
<feature type="transmembrane region" description="Helical" evidence="1">
    <location>
        <begin position="146"/>
        <end position="167"/>
    </location>
</feature>
<protein>
    <submittedName>
        <fullName evidence="2">Uncharacterized protein</fullName>
    </submittedName>
</protein>
<sequence>MTAGDWRALIDAYLDGRLSAEAFARRFVESWRASSGQPVPHAIQDLYVTVEAFEAQVLDAGEEGAVSDDELRNAAQRARANLNEEAPVSPHTFDRTRARDDMRRFQVQMSGCAGVGCLIAALWVALCVLQIYYVSEWIQEALGWGAWPSAVIGFVLAFVPIIGNVLAFLGATQEGWETWIAAIVFFAAPAATILSGWSRYRRYGPPRG</sequence>
<accession>A0A6I6MH27</accession>
<evidence type="ECO:0000313" key="2">
    <source>
        <dbReference type="EMBL" id="QGZ94080.1"/>
    </source>
</evidence>
<keyword evidence="1" id="KW-1133">Transmembrane helix</keyword>
<gene>
    <name evidence="2" type="ORF">DSM104635_00896</name>
</gene>
<evidence type="ECO:0000313" key="3">
    <source>
        <dbReference type="Proteomes" id="UP000431269"/>
    </source>
</evidence>
<feature type="transmembrane region" description="Helical" evidence="1">
    <location>
        <begin position="112"/>
        <end position="134"/>
    </location>
</feature>
<keyword evidence="3" id="KW-1185">Reference proteome</keyword>
<dbReference type="Proteomes" id="UP000431269">
    <property type="component" value="Chromosome"/>
</dbReference>
<keyword evidence="1" id="KW-0812">Transmembrane</keyword>
<reference evidence="3" key="1">
    <citation type="submission" date="2019-12" db="EMBL/GenBank/DDBJ databases">
        <title>Complete genome of Terracaulis silvestris 0127_4.</title>
        <authorList>
            <person name="Vieira S."/>
            <person name="Riedel T."/>
            <person name="Sproer C."/>
            <person name="Pascual J."/>
            <person name="Boedeker C."/>
            <person name="Overmann J."/>
        </authorList>
    </citation>
    <scope>NUCLEOTIDE SEQUENCE [LARGE SCALE GENOMIC DNA]</scope>
    <source>
        <strain evidence="3">0127_4</strain>
    </source>
</reference>